<dbReference type="RefSeq" id="WP_016469263.1">
    <property type="nucleotide sequence ID" value="NZ_BBQG01000038.1"/>
</dbReference>
<protein>
    <submittedName>
        <fullName evidence="1">Uncharacterized protein</fullName>
    </submittedName>
</protein>
<dbReference type="GeneID" id="75183381"/>
<organism evidence="1 2">
    <name type="scientific">Streptomyces albus</name>
    <dbReference type="NCBI Taxonomy" id="1888"/>
    <lineage>
        <taxon>Bacteria</taxon>
        <taxon>Bacillati</taxon>
        <taxon>Actinomycetota</taxon>
        <taxon>Actinomycetes</taxon>
        <taxon>Kitasatosporales</taxon>
        <taxon>Streptomycetaceae</taxon>
        <taxon>Streptomyces</taxon>
    </lineage>
</organism>
<accession>A0A6C1C2C4</accession>
<dbReference type="EMBL" id="RCIY01000095">
    <property type="protein sequence ID" value="TGG77257.1"/>
    <property type="molecule type" value="Genomic_DNA"/>
</dbReference>
<sequence>MEDIAGVQTVRSAGEVAEARQALLAERTHLMRPAAVSRCVGAEQADWRRFAGHWDDLEEDGYAARQGSRRLRRYGHFVLHRTGSLRPMPHVAFVQPGETNPLHVGEDRHFAPLTDAFVADPLFKALTRTLGQIAACLEDADEWSVKVHPFRVIASADTEGRPTPEGRHRDGVTLVTSLLIGRENAVGGRSTVWTPDGTRLLSTTLHERGTLLLGDDRATLHEVDPVRPADGTRPARRDVLVTTLTARHSAERDAQVG</sequence>
<dbReference type="InterPro" id="IPR018724">
    <property type="entry name" value="2OG-Fe_dioxygenase"/>
</dbReference>
<evidence type="ECO:0000313" key="1">
    <source>
        <dbReference type="EMBL" id="TGG77257.1"/>
    </source>
</evidence>
<name>A0A6C1C2C4_9ACTN</name>
<comment type="caution">
    <text evidence="1">The sequence shown here is derived from an EMBL/GenBank/DDBJ whole genome shotgun (WGS) entry which is preliminary data.</text>
</comment>
<gene>
    <name evidence="1" type="ORF">D8771_27510</name>
</gene>
<evidence type="ECO:0000313" key="2">
    <source>
        <dbReference type="Proteomes" id="UP000298111"/>
    </source>
</evidence>
<reference evidence="1 2" key="1">
    <citation type="submission" date="2018-10" db="EMBL/GenBank/DDBJ databases">
        <title>Isolation of pseudouridimycin from Streptomyces albus DSM 40763.</title>
        <authorList>
            <person name="Rosenqvist P."/>
            <person name="Metsae-Ketelae M."/>
            <person name="Virta P."/>
        </authorList>
    </citation>
    <scope>NUCLEOTIDE SEQUENCE [LARGE SCALE GENOMIC DNA]</scope>
    <source>
        <strain evidence="1 2">DSM 40763</strain>
    </source>
</reference>
<dbReference type="Proteomes" id="UP000298111">
    <property type="component" value="Unassembled WGS sequence"/>
</dbReference>
<dbReference type="GO" id="GO:0051213">
    <property type="term" value="F:dioxygenase activity"/>
    <property type="evidence" value="ECO:0007669"/>
    <property type="project" value="InterPro"/>
</dbReference>
<dbReference type="AlphaFoldDB" id="A0A6C1C2C4"/>
<proteinExistence type="predicted"/>
<dbReference type="Gene3D" id="2.60.120.620">
    <property type="entry name" value="q2cbj1_9rhob like domain"/>
    <property type="match status" value="1"/>
</dbReference>
<dbReference type="Pfam" id="PF10014">
    <property type="entry name" value="2OG-Fe_Oxy_2"/>
    <property type="match status" value="1"/>
</dbReference>